<accession>A0A9P0DQA1</accession>
<reference evidence="3" key="1">
    <citation type="submission" date="2022-01" db="EMBL/GenBank/DDBJ databases">
        <authorList>
            <person name="King R."/>
        </authorList>
    </citation>
    <scope>NUCLEOTIDE SEQUENCE</scope>
</reference>
<dbReference type="Proteomes" id="UP001153712">
    <property type="component" value="Chromosome 3"/>
</dbReference>
<organism evidence="3 4">
    <name type="scientific">Phyllotreta striolata</name>
    <name type="common">Striped flea beetle</name>
    <name type="synonym">Crioceris striolata</name>
    <dbReference type="NCBI Taxonomy" id="444603"/>
    <lineage>
        <taxon>Eukaryota</taxon>
        <taxon>Metazoa</taxon>
        <taxon>Ecdysozoa</taxon>
        <taxon>Arthropoda</taxon>
        <taxon>Hexapoda</taxon>
        <taxon>Insecta</taxon>
        <taxon>Pterygota</taxon>
        <taxon>Neoptera</taxon>
        <taxon>Endopterygota</taxon>
        <taxon>Coleoptera</taxon>
        <taxon>Polyphaga</taxon>
        <taxon>Cucujiformia</taxon>
        <taxon>Chrysomeloidea</taxon>
        <taxon>Chrysomelidae</taxon>
        <taxon>Galerucinae</taxon>
        <taxon>Alticini</taxon>
        <taxon>Phyllotreta</taxon>
    </lineage>
</organism>
<proteinExistence type="predicted"/>
<feature type="transmembrane region" description="Helical" evidence="2">
    <location>
        <begin position="12"/>
        <end position="29"/>
    </location>
</feature>
<keyword evidence="2" id="KW-0812">Transmembrane</keyword>
<keyword evidence="2" id="KW-1133">Transmembrane helix</keyword>
<name>A0A9P0DQA1_PHYSR</name>
<sequence length="374" mass="44192">MQNRTLIHWRSLVLFGLIFWFLLCLFDFMRSPSSFVHDEDFDRIYHELLLYEESLKNSNSDRQLMYLGLIILLWISITLLYSTLFCWATRRFWWTLNQSVNGRRITTTVTLWSGYHRHISARSKIPIKIQASTTCIDFRSHSQESLQLLPIPKFRCSIDVNNNEINKLKEEFIKSKDVSSKALNVISKKLVNLERQNNFLKVQLETTRSDKNIALQEIRDLIAEKEDLMKTVEEISVIIKSNVKSKKRDMGAYDELIKNCDNLERQFQECSKEKKALEKKLQRLQEEYKDLKENLSRNYKSDSKIEEEHFEKFCLSDEEATPSEKRVCCRNKAMANLETEIDEYSSDGSVDTNRILCVSKSKHFQIFLKKYNMG</sequence>
<keyword evidence="4" id="KW-1185">Reference proteome</keyword>
<feature type="coiled-coil region" evidence="1">
    <location>
        <begin position="183"/>
        <end position="301"/>
    </location>
</feature>
<dbReference type="EMBL" id="OU900096">
    <property type="protein sequence ID" value="CAH1181302.1"/>
    <property type="molecule type" value="Genomic_DNA"/>
</dbReference>
<evidence type="ECO:0000256" key="1">
    <source>
        <dbReference type="SAM" id="Coils"/>
    </source>
</evidence>
<dbReference type="AlphaFoldDB" id="A0A9P0DQA1"/>
<evidence type="ECO:0000313" key="3">
    <source>
        <dbReference type="EMBL" id="CAH1181302.1"/>
    </source>
</evidence>
<keyword evidence="2" id="KW-0472">Membrane</keyword>
<evidence type="ECO:0000256" key="2">
    <source>
        <dbReference type="SAM" id="Phobius"/>
    </source>
</evidence>
<protein>
    <submittedName>
        <fullName evidence="3">Uncharacterized protein</fullName>
    </submittedName>
</protein>
<gene>
    <name evidence="3" type="ORF">PHYEVI_LOCUS6469</name>
</gene>
<feature type="transmembrane region" description="Helical" evidence="2">
    <location>
        <begin position="64"/>
        <end position="88"/>
    </location>
</feature>
<evidence type="ECO:0000313" key="4">
    <source>
        <dbReference type="Proteomes" id="UP001153712"/>
    </source>
</evidence>
<dbReference type="OrthoDB" id="6783494at2759"/>
<keyword evidence="1" id="KW-0175">Coiled coil</keyword>